<sequence length="85" mass="9439">MRAVYVFLQLDTFTTTRCRRRQLTVSLHSANAAGNHPPPWFSEKIYRSGITAPNPVPWNNSGNVSLASFEGVMLNIGGQRGRFSS</sequence>
<accession>A0AAN8BSJ4</accession>
<name>A0AAN8BSJ4_CHAGU</name>
<evidence type="ECO:0000313" key="1">
    <source>
        <dbReference type="EMBL" id="KAK5891080.1"/>
    </source>
</evidence>
<dbReference type="AlphaFoldDB" id="A0AAN8BSJ4"/>
<gene>
    <name evidence="1" type="ORF">CgunFtcFv8_018371</name>
</gene>
<reference evidence="1 2" key="1">
    <citation type="journal article" date="2023" name="Mol. Biol. Evol.">
        <title>Genomics of Secondarily Temperate Adaptation in the Only Non-Antarctic Icefish.</title>
        <authorList>
            <person name="Rivera-Colon A.G."/>
            <person name="Rayamajhi N."/>
            <person name="Minhas B.F."/>
            <person name="Madrigal G."/>
            <person name="Bilyk K.T."/>
            <person name="Yoon V."/>
            <person name="Hune M."/>
            <person name="Gregory S."/>
            <person name="Cheng C.H.C."/>
            <person name="Catchen J.M."/>
        </authorList>
    </citation>
    <scope>NUCLEOTIDE SEQUENCE [LARGE SCALE GENOMIC DNA]</scope>
    <source>
        <tissue evidence="1">White muscle</tissue>
    </source>
</reference>
<organism evidence="1 2">
    <name type="scientific">Champsocephalus gunnari</name>
    <name type="common">Mackerel icefish</name>
    <dbReference type="NCBI Taxonomy" id="52237"/>
    <lineage>
        <taxon>Eukaryota</taxon>
        <taxon>Metazoa</taxon>
        <taxon>Chordata</taxon>
        <taxon>Craniata</taxon>
        <taxon>Vertebrata</taxon>
        <taxon>Euteleostomi</taxon>
        <taxon>Actinopterygii</taxon>
        <taxon>Neopterygii</taxon>
        <taxon>Teleostei</taxon>
        <taxon>Neoteleostei</taxon>
        <taxon>Acanthomorphata</taxon>
        <taxon>Eupercaria</taxon>
        <taxon>Perciformes</taxon>
        <taxon>Notothenioidei</taxon>
        <taxon>Channichthyidae</taxon>
        <taxon>Champsocephalus</taxon>
    </lineage>
</organism>
<protein>
    <submittedName>
        <fullName evidence="1">Uncharacterized protein</fullName>
    </submittedName>
</protein>
<evidence type="ECO:0000313" key="2">
    <source>
        <dbReference type="Proteomes" id="UP001331515"/>
    </source>
</evidence>
<comment type="caution">
    <text evidence="1">The sequence shown here is derived from an EMBL/GenBank/DDBJ whole genome shotgun (WGS) entry which is preliminary data.</text>
</comment>
<dbReference type="EMBL" id="JAURVH010001536">
    <property type="protein sequence ID" value="KAK5891080.1"/>
    <property type="molecule type" value="Genomic_DNA"/>
</dbReference>
<keyword evidence="2" id="KW-1185">Reference proteome</keyword>
<proteinExistence type="predicted"/>
<dbReference type="Proteomes" id="UP001331515">
    <property type="component" value="Unassembled WGS sequence"/>
</dbReference>